<keyword evidence="1" id="KW-0812">Transmembrane</keyword>
<protein>
    <submittedName>
        <fullName evidence="2">Uncharacterized protein</fullName>
    </submittedName>
</protein>
<reference evidence="2" key="1">
    <citation type="journal article" date="2023" name="Mol. Phylogenet. Evol.">
        <title>Genome-scale phylogeny and comparative genomics of the fungal order Sordariales.</title>
        <authorList>
            <person name="Hensen N."/>
            <person name="Bonometti L."/>
            <person name="Westerberg I."/>
            <person name="Brannstrom I.O."/>
            <person name="Guillou S."/>
            <person name="Cros-Aarteil S."/>
            <person name="Calhoun S."/>
            <person name="Haridas S."/>
            <person name="Kuo A."/>
            <person name="Mondo S."/>
            <person name="Pangilinan J."/>
            <person name="Riley R."/>
            <person name="LaButti K."/>
            <person name="Andreopoulos B."/>
            <person name="Lipzen A."/>
            <person name="Chen C."/>
            <person name="Yan M."/>
            <person name="Daum C."/>
            <person name="Ng V."/>
            <person name="Clum A."/>
            <person name="Steindorff A."/>
            <person name="Ohm R.A."/>
            <person name="Martin F."/>
            <person name="Silar P."/>
            <person name="Natvig D.O."/>
            <person name="Lalanne C."/>
            <person name="Gautier V."/>
            <person name="Ament-Velasquez S.L."/>
            <person name="Kruys A."/>
            <person name="Hutchinson M.I."/>
            <person name="Powell A.J."/>
            <person name="Barry K."/>
            <person name="Miller A.N."/>
            <person name="Grigoriev I.V."/>
            <person name="Debuchy R."/>
            <person name="Gladieux P."/>
            <person name="Hiltunen Thoren M."/>
            <person name="Johannesson H."/>
        </authorList>
    </citation>
    <scope>NUCLEOTIDE SEQUENCE</scope>
    <source>
        <strain evidence="2">CBS 508.74</strain>
    </source>
</reference>
<accession>A0AAN6YTL6</accession>
<keyword evidence="1" id="KW-1133">Transmembrane helix</keyword>
<feature type="transmembrane region" description="Helical" evidence="1">
    <location>
        <begin position="37"/>
        <end position="59"/>
    </location>
</feature>
<dbReference type="GeneID" id="89935654"/>
<evidence type="ECO:0000313" key="2">
    <source>
        <dbReference type="EMBL" id="KAK4112749.1"/>
    </source>
</evidence>
<reference evidence="2" key="2">
    <citation type="submission" date="2023-05" db="EMBL/GenBank/DDBJ databases">
        <authorList>
            <consortium name="Lawrence Berkeley National Laboratory"/>
            <person name="Steindorff A."/>
            <person name="Hensen N."/>
            <person name="Bonometti L."/>
            <person name="Westerberg I."/>
            <person name="Brannstrom I.O."/>
            <person name="Guillou S."/>
            <person name="Cros-Aarteil S."/>
            <person name="Calhoun S."/>
            <person name="Haridas S."/>
            <person name="Kuo A."/>
            <person name="Mondo S."/>
            <person name="Pangilinan J."/>
            <person name="Riley R."/>
            <person name="Labutti K."/>
            <person name="Andreopoulos B."/>
            <person name="Lipzen A."/>
            <person name="Chen C."/>
            <person name="Yanf M."/>
            <person name="Daum C."/>
            <person name="Ng V."/>
            <person name="Clum A."/>
            <person name="Ohm R."/>
            <person name="Martin F."/>
            <person name="Silar P."/>
            <person name="Natvig D."/>
            <person name="Lalanne C."/>
            <person name="Gautier V."/>
            <person name="Ament-Velasquez S.L."/>
            <person name="Kruys A."/>
            <person name="Hutchinson M.I."/>
            <person name="Powell A.J."/>
            <person name="Barry K."/>
            <person name="Miller A.N."/>
            <person name="Grigoriev I.V."/>
            <person name="Debuchy R."/>
            <person name="Gladieux P."/>
            <person name="Thoren M.H."/>
            <person name="Johannesson H."/>
        </authorList>
    </citation>
    <scope>NUCLEOTIDE SEQUENCE</scope>
    <source>
        <strain evidence="2">CBS 508.74</strain>
    </source>
</reference>
<sequence>MSDLSNDLATDLGPLLALFGDAITKQYLSESTSLFDYIIFALAPIGLVTAVVSVIRVCGGTWLRSFIGRAQEGDAAIVSNFIGFPRAIPTPNQVRSPQG</sequence>
<organism evidence="2 3">
    <name type="scientific">Canariomyces notabilis</name>
    <dbReference type="NCBI Taxonomy" id="2074819"/>
    <lineage>
        <taxon>Eukaryota</taxon>
        <taxon>Fungi</taxon>
        <taxon>Dikarya</taxon>
        <taxon>Ascomycota</taxon>
        <taxon>Pezizomycotina</taxon>
        <taxon>Sordariomycetes</taxon>
        <taxon>Sordariomycetidae</taxon>
        <taxon>Sordariales</taxon>
        <taxon>Chaetomiaceae</taxon>
        <taxon>Canariomyces</taxon>
    </lineage>
</organism>
<proteinExistence type="predicted"/>
<evidence type="ECO:0000256" key="1">
    <source>
        <dbReference type="SAM" id="Phobius"/>
    </source>
</evidence>
<dbReference type="EMBL" id="MU853341">
    <property type="protein sequence ID" value="KAK4112749.1"/>
    <property type="molecule type" value="Genomic_DNA"/>
</dbReference>
<evidence type="ECO:0000313" key="3">
    <source>
        <dbReference type="Proteomes" id="UP001302812"/>
    </source>
</evidence>
<keyword evidence="1" id="KW-0472">Membrane</keyword>
<dbReference type="AlphaFoldDB" id="A0AAN6YTL6"/>
<comment type="caution">
    <text evidence="2">The sequence shown here is derived from an EMBL/GenBank/DDBJ whole genome shotgun (WGS) entry which is preliminary data.</text>
</comment>
<dbReference type="RefSeq" id="XP_064670319.1">
    <property type="nucleotide sequence ID" value="XM_064811529.1"/>
</dbReference>
<keyword evidence="3" id="KW-1185">Reference proteome</keyword>
<gene>
    <name evidence="2" type="ORF">N656DRAFT_708720</name>
</gene>
<dbReference type="Proteomes" id="UP001302812">
    <property type="component" value="Unassembled WGS sequence"/>
</dbReference>
<name>A0AAN6YTL6_9PEZI</name>